<dbReference type="RefSeq" id="WP_336822389.1">
    <property type="nucleotide sequence ID" value="NZ_JBHTLT010000033.1"/>
</dbReference>
<name>A0ABW3TVK9_9BACL</name>
<proteinExistence type="predicted"/>
<gene>
    <name evidence="2" type="ORF">ACFQ38_06930</name>
</gene>
<dbReference type="SUPFAM" id="SSF117856">
    <property type="entry name" value="AF0104/ALDC/Ptd012-like"/>
    <property type="match status" value="1"/>
</dbReference>
<dbReference type="PROSITE" id="PS51742">
    <property type="entry name" value="PPC"/>
    <property type="match status" value="1"/>
</dbReference>
<dbReference type="Pfam" id="PF03479">
    <property type="entry name" value="PCC"/>
    <property type="match status" value="1"/>
</dbReference>
<evidence type="ECO:0000259" key="1">
    <source>
        <dbReference type="PROSITE" id="PS51742"/>
    </source>
</evidence>
<dbReference type="Gene3D" id="3.30.1330.80">
    <property type="entry name" value="Hypothetical protein, similar to alpha- acetolactate decarboxylase, domain 2"/>
    <property type="match status" value="1"/>
</dbReference>
<evidence type="ECO:0000313" key="2">
    <source>
        <dbReference type="EMBL" id="MFD1204831.1"/>
    </source>
</evidence>
<dbReference type="CDD" id="cd11378">
    <property type="entry name" value="DUF296"/>
    <property type="match status" value="1"/>
</dbReference>
<protein>
    <submittedName>
        <fullName evidence="2">PPC domain-containing DNA-binding protein</fullName>
    </submittedName>
</protein>
<keyword evidence="2" id="KW-0238">DNA-binding</keyword>
<feature type="domain" description="PPC" evidence="1">
    <location>
        <begin position="8"/>
        <end position="154"/>
    </location>
</feature>
<organism evidence="2 3">
    <name type="scientific">Sporosarcina contaminans</name>
    <dbReference type="NCBI Taxonomy" id="633403"/>
    <lineage>
        <taxon>Bacteria</taxon>
        <taxon>Bacillati</taxon>
        <taxon>Bacillota</taxon>
        <taxon>Bacilli</taxon>
        <taxon>Bacillales</taxon>
        <taxon>Caryophanaceae</taxon>
        <taxon>Sporosarcina</taxon>
    </lineage>
</organism>
<sequence length="154" mass="17564">MDNRIQAVRDEKSNRIIGRLMKDVDFFQGIKEVCRLFSVQAAQFQCIGSLQYATYVQLDQQSDGSLVYSEKVKTDTPVELLSGTGFVGLDMEEELEVHFHGMFVDCNKNLNGGHFLDGENPVAVTVEFLLLPLNNVRMQREVDEIWGIPVFQFR</sequence>
<reference evidence="3" key="1">
    <citation type="journal article" date="2019" name="Int. J. Syst. Evol. Microbiol.">
        <title>The Global Catalogue of Microorganisms (GCM) 10K type strain sequencing project: providing services to taxonomists for standard genome sequencing and annotation.</title>
        <authorList>
            <consortium name="The Broad Institute Genomics Platform"/>
            <consortium name="The Broad Institute Genome Sequencing Center for Infectious Disease"/>
            <person name="Wu L."/>
            <person name="Ma J."/>
        </authorList>
    </citation>
    <scope>NUCLEOTIDE SEQUENCE [LARGE SCALE GENOMIC DNA]</scope>
    <source>
        <strain evidence="3">CCUG 53915</strain>
    </source>
</reference>
<accession>A0ABW3TVK9</accession>
<comment type="caution">
    <text evidence="2">The sequence shown here is derived from an EMBL/GenBank/DDBJ whole genome shotgun (WGS) entry which is preliminary data.</text>
</comment>
<dbReference type="EMBL" id="JBHTLT010000033">
    <property type="protein sequence ID" value="MFD1204831.1"/>
    <property type="molecule type" value="Genomic_DNA"/>
</dbReference>
<dbReference type="Proteomes" id="UP001597231">
    <property type="component" value="Unassembled WGS sequence"/>
</dbReference>
<keyword evidence="3" id="KW-1185">Reference proteome</keyword>
<dbReference type="GO" id="GO:0003677">
    <property type="term" value="F:DNA binding"/>
    <property type="evidence" value="ECO:0007669"/>
    <property type="project" value="UniProtKB-KW"/>
</dbReference>
<dbReference type="InterPro" id="IPR005175">
    <property type="entry name" value="PPC_dom"/>
</dbReference>
<evidence type="ECO:0000313" key="3">
    <source>
        <dbReference type="Proteomes" id="UP001597231"/>
    </source>
</evidence>